<accession>A0ABV8NH86</accession>
<protein>
    <recommendedName>
        <fullName evidence="3">Lipoprotein</fullName>
    </recommendedName>
</protein>
<evidence type="ECO:0000313" key="2">
    <source>
        <dbReference type="Proteomes" id="UP001595792"/>
    </source>
</evidence>
<dbReference type="EMBL" id="JBHSBY010000004">
    <property type="protein sequence ID" value="MFC4195103.1"/>
    <property type="molecule type" value="Genomic_DNA"/>
</dbReference>
<organism evidence="1 2">
    <name type="scientific">Pedobacter jamesrossensis</name>
    <dbReference type="NCBI Taxonomy" id="1908238"/>
    <lineage>
        <taxon>Bacteria</taxon>
        <taxon>Pseudomonadati</taxon>
        <taxon>Bacteroidota</taxon>
        <taxon>Sphingobacteriia</taxon>
        <taxon>Sphingobacteriales</taxon>
        <taxon>Sphingobacteriaceae</taxon>
        <taxon>Pedobacter</taxon>
    </lineage>
</organism>
<name>A0ABV8NH86_9SPHI</name>
<keyword evidence="2" id="KW-1185">Reference proteome</keyword>
<proteinExistence type="predicted"/>
<reference evidence="2" key="1">
    <citation type="journal article" date="2019" name="Int. J. Syst. Evol. Microbiol.">
        <title>The Global Catalogue of Microorganisms (GCM) 10K type strain sequencing project: providing services to taxonomists for standard genome sequencing and annotation.</title>
        <authorList>
            <consortium name="The Broad Institute Genomics Platform"/>
            <consortium name="The Broad Institute Genome Sequencing Center for Infectious Disease"/>
            <person name="Wu L."/>
            <person name="Ma J."/>
        </authorList>
    </citation>
    <scope>NUCLEOTIDE SEQUENCE [LARGE SCALE GENOMIC DNA]</scope>
    <source>
        <strain evidence="2">CCM 8689</strain>
    </source>
</reference>
<dbReference type="Proteomes" id="UP001595792">
    <property type="component" value="Unassembled WGS sequence"/>
</dbReference>
<gene>
    <name evidence="1" type="ORF">ACFOUY_00150</name>
</gene>
<sequence>MLLLLSCKPQKKYSKAPITANPIFYTENPAYTKLAQDLLTDFQFWKHQDEKIVLVDKPITFNNLSHFLRDSTSFTLFEIKYIIDQSEYLSRIKFQNNLGKKVKIIPIDSITFIFRNFEMNWKYFRQNYGESFIHLSSALGHPILEIK</sequence>
<evidence type="ECO:0000313" key="1">
    <source>
        <dbReference type="EMBL" id="MFC4195103.1"/>
    </source>
</evidence>
<comment type="caution">
    <text evidence="1">The sequence shown here is derived from an EMBL/GenBank/DDBJ whole genome shotgun (WGS) entry which is preliminary data.</text>
</comment>
<evidence type="ECO:0008006" key="3">
    <source>
        <dbReference type="Google" id="ProtNLM"/>
    </source>
</evidence>